<dbReference type="OMA" id="YEQAHAW"/>
<dbReference type="InterPro" id="IPR001753">
    <property type="entry name" value="Enoyl-CoA_hydra/iso"/>
</dbReference>
<dbReference type="EMBL" id="AP006502">
    <property type="protein sequence ID" value="BAM83093.1"/>
    <property type="molecule type" value="Genomic_DNA"/>
</dbReference>
<dbReference type="STRING" id="280699.M1VMA1"/>
<comment type="similarity">
    <text evidence="1">Belongs to the enoyl-CoA hydratase/isomerase family.</text>
</comment>
<dbReference type="KEGG" id="cme:CYME_CMT074C"/>
<dbReference type="Proteomes" id="UP000007014">
    <property type="component" value="Chromosome 20"/>
</dbReference>
<dbReference type="Gene3D" id="1.10.12.10">
    <property type="entry name" value="Lyase 2-enoyl-coa Hydratase, Chain A, domain 2"/>
    <property type="match status" value="1"/>
</dbReference>
<reference evidence="3 4" key="2">
    <citation type="journal article" date="2007" name="BMC Biol.">
        <title>A 100%-complete sequence reveals unusually simple genomic features in the hot-spring red alga Cyanidioschyzon merolae.</title>
        <authorList>
            <person name="Nozaki H."/>
            <person name="Takano H."/>
            <person name="Misumi O."/>
            <person name="Terasawa K."/>
            <person name="Matsuzaki M."/>
            <person name="Maruyama S."/>
            <person name="Nishida K."/>
            <person name="Yagisawa F."/>
            <person name="Yoshida Y."/>
            <person name="Fujiwara T."/>
            <person name="Takio S."/>
            <person name="Tamura K."/>
            <person name="Chung S.J."/>
            <person name="Nakamura S."/>
            <person name="Kuroiwa H."/>
            <person name="Tanaka K."/>
            <person name="Sato N."/>
            <person name="Kuroiwa T."/>
        </authorList>
    </citation>
    <scope>NUCLEOTIDE SEQUENCE [LARGE SCALE GENOMIC DNA]</scope>
    <source>
        <strain evidence="3 4">10D</strain>
    </source>
</reference>
<evidence type="ECO:0000313" key="4">
    <source>
        <dbReference type="Proteomes" id="UP000007014"/>
    </source>
</evidence>
<dbReference type="PANTHER" id="PTHR11941">
    <property type="entry name" value="ENOYL-COA HYDRATASE-RELATED"/>
    <property type="match status" value="1"/>
</dbReference>
<protein>
    <submittedName>
        <fullName evidence="3">AU-specific RNA-binding enoyl-CoA hydratase</fullName>
    </submittedName>
</protein>
<sequence length="347" mass="38072">MSSLSFCKQKFRRKISGFDQNAYLVIPWQSATSRRCLVSLDSAGSGCFQPRPSNGMRPLTRLARFWHRGFCEKRTSLVLWNEPIERTVVLTLNRPERANALSAELVEELRTHLHRVLELASARPVRCVMLILASAHERIFSAGADLKQRAAQSPDQQRDFTRRLRETLQSLAKLPCFTAAALRGGAYGGGLELALACDFRIVQEGAILALPETGLGILPGAGGTQRLPRLIGVSRAKEVILLGRRLDARQAHHYGLVNVVVPDADAGTAATDNTLEEALQLAASLRERSPMALQLAKRAIDEGIDASSLARGLAIEDSCYAETFGTKDRAEGLQAFVEKRSPRFTGE</sequence>
<dbReference type="GO" id="GO:0006635">
    <property type="term" value="P:fatty acid beta-oxidation"/>
    <property type="evidence" value="ECO:0007669"/>
    <property type="project" value="TreeGrafter"/>
</dbReference>
<evidence type="ECO:0000313" key="3">
    <source>
        <dbReference type="EMBL" id="BAM83093.1"/>
    </source>
</evidence>
<proteinExistence type="inferred from homology"/>
<reference evidence="3 4" key="1">
    <citation type="journal article" date="2004" name="Nature">
        <title>Genome sequence of the ultrasmall unicellular red alga Cyanidioschyzon merolae 10D.</title>
        <authorList>
            <person name="Matsuzaki M."/>
            <person name="Misumi O."/>
            <person name="Shin-i T."/>
            <person name="Maruyama S."/>
            <person name="Takahara M."/>
            <person name="Miyagishima S."/>
            <person name="Mori T."/>
            <person name="Nishida K."/>
            <person name="Yagisawa F."/>
            <person name="Nishida K."/>
            <person name="Yoshida Y."/>
            <person name="Nishimura Y."/>
            <person name="Nakao S."/>
            <person name="Kobayashi T."/>
            <person name="Momoyama Y."/>
            <person name="Higashiyama T."/>
            <person name="Minoda A."/>
            <person name="Sano M."/>
            <person name="Nomoto H."/>
            <person name="Oishi K."/>
            <person name="Hayashi H."/>
            <person name="Ohta F."/>
            <person name="Nishizaka S."/>
            <person name="Haga S."/>
            <person name="Miura S."/>
            <person name="Morishita T."/>
            <person name="Kabeya Y."/>
            <person name="Terasawa K."/>
            <person name="Suzuki Y."/>
            <person name="Ishii Y."/>
            <person name="Asakawa S."/>
            <person name="Takano H."/>
            <person name="Ohta N."/>
            <person name="Kuroiwa H."/>
            <person name="Tanaka K."/>
            <person name="Shimizu N."/>
            <person name="Sugano S."/>
            <person name="Sato N."/>
            <person name="Nozaki H."/>
            <person name="Ogasawara N."/>
            <person name="Kohara Y."/>
            <person name="Kuroiwa T."/>
        </authorList>
    </citation>
    <scope>NUCLEOTIDE SEQUENCE [LARGE SCALE GENOMIC DNA]</scope>
    <source>
        <strain evidence="3 4">10D</strain>
    </source>
</reference>
<dbReference type="eggNOG" id="KOG1679">
    <property type="taxonomic scope" value="Eukaryota"/>
</dbReference>
<organism evidence="3 4">
    <name type="scientific">Cyanidioschyzon merolae (strain NIES-3377 / 10D)</name>
    <name type="common">Unicellular red alga</name>
    <dbReference type="NCBI Taxonomy" id="280699"/>
    <lineage>
        <taxon>Eukaryota</taxon>
        <taxon>Rhodophyta</taxon>
        <taxon>Bangiophyceae</taxon>
        <taxon>Cyanidiales</taxon>
        <taxon>Cyanidiaceae</taxon>
        <taxon>Cyanidioschyzon</taxon>
    </lineage>
</organism>
<dbReference type="RefSeq" id="XP_005539129.1">
    <property type="nucleotide sequence ID" value="XM_005539072.1"/>
</dbReference>
<dbReference type="InterPro" id="IPR014748">
    <property type="entry name" value="Enoyl-CoA_hydra_C"/>
</dbReference>
<dbReference type="Pfam" id="PF00378">
    <property type="entry name" value="ECH_1"/>
    <property type="match status" value="1"/>
</dbReference>
<dbReference type="InterPro" id="IPR029045">
    <property type="entry name" value="ClpP/crotonase-like_dom_sf"/>
</dbReference>
<dbReference type="Gramene" id="CMT074CT">
    <property type="protein sequence ID" value="CMT074CT"/>
    <property type="gene ID" value="CMT074C"/>
</dbReference>
<dbReference type="Gene3D" id="3.90.226.10">
    <property type="entry name" value="2-enoyl-CoA Hydratase, Chain A, domain 1"/>
    <property type="match status" value="1"/>
</dbReference>
<evidence type="ECO:0000256" key="2">
    <source>
        <dbReference type="ARBA" id="ARBA00023239"/>
    </source>
</evidence>
<dbReference type="AlphaFoldDB" id="M1VMA1"/>
<dbReference type="FunFam" id="1.10.12.10:FF:000001">
    <property type="entry name" value="Probable enoyl-CoA hydratase, mitochondrial"/>
    <property type="match status" value="1"/>
</dbReference>
<evidence type="ECO:0000256" key="1">
    <source>
        <dbReference type="ARBA" id="ARBA00005254"/>
    </source>
</evidence>
<dbReference type="GO" id="GO:0016836">
    <property type="term" value="F:hydro-lyase activity"/>
    <property type="evidence" value="ECO:0007669"/>
    <property type="project" value="UniProtKB-ARBA"/>
</dbReference>
<dbReference type="OrthoDB" id="410701at2759"/>
<dbReference type="FunFam" id="3.90.226.10:FF:000009">
    <property type="entry name" value="Carnitinyl-CoA dehydratase"/>
    <property type="match status" value="1"/>
</dbReference>
<dbReference type="GO" id="GO:0005739">
    <property type="term" value="C:mitochondrion"/>
    <property type="evidence" value="ECO:0007669"/>
    <property type="project" value="TreeGrafter"/>
</dbReference>
<gene>
    <name evidence="3" type="ORF">CYME_CMT074C</name>
</gene>
<keyword evidence="2" id="KW-0456">Lyase</keyword>
<keyword evidence="4" id="KW-1185">Reference proteome</keyword>
<dbReference type="PANTHER" id="PTHR11941:SF171">
    <property type="entry name" value="SD19268P"/>
    <property type="match status" value="1"/>
</dbReference>
<dbReference type="SUPFAM" id="SSF52096">
    <property type="entry name" value="ClpP/crotonase"/>
    <property type="match status" value="1"/>
</dbReference>
<dbReference type="CDD" id="cd06558">
    <property type="entry name" value="crotonase-like"/>
    <property type="match status" value="1"/>
</dbReference>
<name>M1VMA1_CYAM1</name>
<accession>M1VMA1</accession>
<dbReference type="GeneID" id="16997870"/>
<dbReference type="HOGENOM" id="CLU_009834_7_6_1"/>